<keyword evidence="3" id="KW-1185">Reference proteome</keyword>
<proteinExistence type="predicted"/>
<dbReference type="AlphaFoldDB" id="A0A5C2SBB5"/>
<evidence type="ECO:0000256" key="1">
    <source>
        <dbReference type="SAM" id="MobiDB-lite"/>
    </source>
</evidence>
<dbReference type="EMBL" id="ML122263">
    <property type="protein sequence ID" value="RPD61122.1"/>
    <property type="molecule type" value="Genomic_DNA"/>
</dbReference>
<protein>
    <submittedName>
        <fullName evidence="2">Uncharacterized protein</fullName>
    </submittedName>
</protein>
<accession>A0A5C2SBB5</accession>
<name>A0A5C2SBB5_9APHY</name>
<feature type="compositionally biased region" description="Polar residues" evidence="1">
    <location>
        <begin position="289"/>
        <end position="311"/>
    </location>
</feature>
<gene>
    <name evidence="2" type="ORF">L227DRAFT_610692</name>
</gene>
<feature type="region of interest" description="Disordered" evidence="1">
    <location>
        <begin position="286"/>
        <end position="332"/>
    </location>
</feature>
<dbReference type="OrthoDB" id="3260134at2759"/>
<dbReference type="Proteomes" id="UP000313359">
    <property type="component" value="Unassembled WGS sequence"/>
</dbReference>
<sequence>MDATDSTFIPMYLDSSPLDGPSYAELWNMPDSPHPCQPDLVNSYQPTRVSFYPVPGDMSLSFPLEYISRGTPPDEASSYQQDHQVANAFLGSPEPSSPLHQVAPRDFHLSSPSHLELPPPLAEAQFISDLPTPEPLAVEPVESPLPPSDLSGFSWYTSVSRMFGSDDVPQASFTLSPNDSIEDRPFREPDDDASDAAAYSSLYEPVHHILLDEAERDDVTWDTVYLVDFLDELFEHADPWSTLSDLLELPHFPVALHSTSSNLLDLLQASDRSGVGYEAISRSADWQDCPTSQTLAEETSEHTSQVSTASVGNPPLVGAPPSDGDPPSSQNAVYVDAPTEAEVYLPEVGISPLSPVPLPSIPLPPPAAALVSTATLPDTNVQGSFPSITTPKEDANEDLGEKYDEYEHASFGTVGVDAYVSTVLEPCDGPSLFADDDLVDMNDD</sequence>
<feature type="region of interest" description="Disordered" evidence="1">
    <location>
        <begin position="171"/>
        <end position="193"/>
    </location>
</feature>
<evidence type="ECO:0000313" key="2">
    <source>
        <dbReference type="EMBL" id="RPD61122.1"/>
    </source>
</evidence>
<evidence type="ECO:0000313" key="3">
    <source>
        <dbReference type="Proteomes" id="UP000313359"/>
    </source>
</evidence>
<reference evidence="2" key="1">
    <citation type="journal article" date="2018" name="Genome Biol. Evol.">
        <title>Genomics and development of Lentinus tigrinus, a white-rot wood-decaying mushroom with dimorphic fruiting bodies.</title>
        <authorList>
            <person name="Wu B."/>
            <person name="Xu Z."/>
            <person name="Knudson A."/>
            <person name="Carlson A."/>
            <person name="Chen N."/>
            <person name="Kovaka S."/>
            <person name="LaButti K."/>
            <person name="Lipzen A."/>
            <person name="Pennachio C."/>
            <person name="Riley R."/>
            <person name="Schakwitz W."/>
            <person name="Umezawa K."/>
            <person name="Ohm R.A."/>
            <person name="Grigoriev I.V."/>
            <person name="Nagy L.G."/>
            <person name="Gibbons J."/>
            <person name="Hibbett D."/>
        </authorList>
    </citation>
    <scope>NUCLEOTIDE SEQUENCE [LARGE SCALE GENOMIC DNA]</scope>
    <source>
        <strain evidence="2">ALCF2SS1-6</strain>
    </source>
</reference>
<organism evidence="2 3">
    <name type="scientific">Lentinus tigrinus ALCF2SS1-6</name>
    <dbReference type="NCBI Taxonomy" id="1328759"/>
    <lineage>
        <taxon>Eukaryota</taxon>
        <taxon>Fungi</taxon>
        <taxon>Dikarya</taxon>
        <taxon>Basidiomycota</taxon>
        <taxon>Agaricomycotina</taxon>
        <taxon>Agaricomycetes</taxon>
        <taxon>Polyporales</taxon>
        <taxon>Polyporaceae</taxon>
        <taxon>Lentinus</taxon>
    </lineage>
</organism>
<feature type="compositionally biased region" description="Low complexity" evidence="1">
    <location>
        <begin position="320"/>
        <end position="329"/>
    </location>
</feature>